<reference evidence="2" key="1">
    <citation type="submission" date="2019-09" db="EMBL/GenBank/DDBJ databases">
        <title>Draft genome information of white flower Hibiscus syriacus.</title>
        <authorList>
            <person name="Kim Y.-M."/>
        </authorList>
    </citation>
    <scope>NUCLEOTIDE SEQUENCE [LARGE SCALE GENOMIC DNA]</scope>
    <source>
        <strain evidence="2">YM2019G1</strain>
    </source>
</reference>
<sequence>MAFLAKALRNPTFIKQLAQQRHVPGVEIGRKRRLAASPSLENLQQEAVHVVVDNDQVDELEELTTIESEIETFFTSAMDNESSSEIKDHITSPMPVSSVTNTLGVNDTTWEELINEDLIGGESREELVIGDQAEVDVQVEDLAANPADWVDDLQELSLKPPGSKLEVLSAEEEARFLPVFDNRALNVDIGGGSTEFAIGLRGKVEFCSSLKLGNVTLTLQNFGDEEAKRAPNMRNYTRNIVKESGLIEKVKNFGFEIALGSSGTIRAIEKAVSKGHALDFAENEALFSECKGDWSFSRDKLNSVVESNCKG</sequence>
<dbReference type="Pfam" id="PF02541">
    <property type="entry name" value="Ppx-GppA"/>
    <property type="match status" value="1"/>
</dbReference>
<dbReference type="Proteomes" id="UP000436088">
    <property type="component" value="Unassembled WGS sequence"/>
</dbReference>
<protein>
    <submittedName>
        <fullName evidence="2">Detected protein of confused Function</fullName>
    </submittedName>
</protein>
<accession>A0A6A3AFZ8</accession>
<dbReference type="PANTHER" id="PTHR30005">
    <property type="entry name" value="EXOPOLYPHOSPHATASE"/>
    <property type="match status" value="1"/>
</dbReference>
<proteinExistence type="predicted"/>
<feature type="domain" description="Ppx/GppA phosphatase N-terminal" evidence="1">
    <location>
        <begin position="162"/>
        <end position="302"/>
    </location>
</feature>
<gene>
    <name evidence="2" type="ORF">F3Y22_tig00110482pilonHSYRG00600</name>
</gene>
<comment type="caution">
    <text evidence="2">The sequence shown here is derived from an EMBL/GenBank/DDBJ whole genome shotgun (WGS) entry which is preliminary data.</text>
</comment>
<dbReference type="Gene3D" id="3.30.420.150">
    <property type="entry name" value="Exopolyphosphatase. Domain 2"/>
    <property type="match status" value="1"/>
</dbReference>
<evidence type="ECO:0000313" key="2">
    <source>
        <dbReference type="EMBL" id="KAE8702667.1"/>
    </source>
</evidence>
<dbReference type="InterPro" id="IPR043129">
    <property type="entry name" value="ATPase_NBD"/>
</dbReference>
<name>A0A6A3AFZ8_HIBSY</name>
<dbReference type="GO" id="GO:0016462">
    <property type="term" value="F:pyrophosphatase activity"/>
    <property type="evidence" value="ECO:0007669"/>
    <property type="project" value="TreeGrafter"/>
</dbReference>
<dbReference type="AlphaFoldDB" id="A0A6A3AFZ8"/>
<evidence type="ECO:0000313" key="3">
    <source>
        <dbReference type="Proteomes" id="UP000436088"/>
    </source>
</evidence>
<dbReference type="SUPFAM" id="SSF53067">
    <property type="entry name" value="Actin-like ATPase domain"/>
    <property type="match status" value="1"/>
</dbReference>
<dbReference type="PANTHER" id="PTHR30005:SF0">
    <property type="entry name" value="RETROGRADE REGULATION PROTEIN 2"/>
    <property type="match status" value="1"/>
</dbReference>
<evidence type="ECO:0000259" key="1">
    <source>
        <dbReference type="Pfam" id="PF02541"/>
    </source>
</evidence>
<organism evidence="2 3">
    <name type="scientific">Hibiscus syriacus</name>
    <name type="common">Rose of Sharon</name>
    <dbReference type="NCBI Taxonomy" id="106335"/>
    <lineage>
        <taxon>Eukaryota</taxon>
        <taxon>Viridiplantae</taxon>
        <taxon>Streptophyta</taxon>
        <taxon>Embryophyta</taxon>
        <taxon>Tracheophyta</taxon>
        <taxon>Spermatophyta</taxon>
        <taxon>Magnoliopsida</taxon>
        <taxon>eudicotyledons</taxon>
        <taxon>Gunneridae</taxon>
        <taxon>Pentapetalae</taxon>
        <taxon>rosids</taxon>
        <taxon>malvids</taxon>
        <taxon>Malvales</taxon>
        <taxon>Malvaceae</taxon>
        <taxon>Malvoideae</taxon>
        <taxon>Hibiscus</taxon>
    </lineage>
</organism>
<keyword evidence="3" id="KW-1185">Reference proteome</keyword>
<dbReference type="InterPro" id="IPR050273">
    <property type="entry name" value="GppA/Ppx_hydrolase"/>
</dbReference>
<dbReference type="InterPro" id="IPR003695">
    <property type="entry name" value="Ppx_GppA_N"/>
</dbReference>
<dbReference type="EMBL" id="VEPZ02001007">
    <property type="protein sequence ID" value="KAE8702667.1"/>
    <property type="molecule type" value="Genomic_DNA"/>
</dbReference>